<dbReference type="InterPro" id="IPR029063">
    <property type="entry name" value="SAM-dependent_MTases_sf"/>
</dbReference>
<dbReference type="EMBL" id="SLWV01000004">
    <property type="protein sequence ID" value="TCO78780.1"/>
    <property type="molecule type" value="Genomic_DNA"/>
</dbReference>
<evidence type="ECO:0000313" key="8">
    <source>
        <dbReference type="EMBL" id="TCO78780.1"/>
    </source>
</evidence>
<dbReference type="NCBIfam" id="TIGR00536">
    <property type="entry name" value="hemK_fam"/>
    <property type="match status" value="1"/>
</dbReference>
<dbReference type="SUPFAM" id="SSF53335">
    <property type="entry name" value="S-adenosyl-L-methionine-dependent methyltransferases"/>
    <property type="match status" value="1"/>
</dbReference>
<organism evidence="8 9">
    <name type="scientific">Marinisporobacter balticus</name>
    <dbReference type="NCBI Taxonomy" id="2018667"/>
    <lineage>
        <taxon>Bacteria</taxon>
        <taxon>Bacillati</taxon>
        <taxon>Bacillota</taxon>
        <taxon>Clostridia</taxon>
        <taxon>Peptostreptococcales</taxon>
        <taxon>Thermotaleaceae</taxon>
        <taxon>Marinisporobacter</taxon>
    </lineage>
</organism>
<dbReference type="NCBIfam" id="TIGR03534">
    <property type="entry name" value="RF_mod_PrmC"/>
    <property type="match status" value="1"/>
</dbReference>
<dbReference type="InterPro" id="IPR007848">
    <property type="entry name" value="Small_mtfrase_dom"/>
</dbReference>
<protein>
    <recommendedName>
        <fullName evidence="5">Release factor glutamine methyltransferase</fullName>
        <shortName evidence="5">RF MTase</shortName>
        <ecNumber evidence="5">2.1.1.297</ecNumber>
    </recommendedName>
    <alternativeName>
        <fullName evidence="5">N5-glutamine methyltransferase PrmC</fullName>
    </alternativeName>
    <alternativeName>
        <fullName evidence="5">Protein-(glutamine-N5) MTase PrmC</fullName>
    </alternativeName>
    <alternativeName>
        <fullName evidence="5">Protein-glutamine N-methyltransferase PrmC</fullName>
    </alternativeName>
</protein>
<feature type="binding site" evidence="5">
    <location>
        <begin position="124"/>
        <end position="128"/>
    </location>
    <ligand>
        <name>S-adenosyl-L-methionine</name>
        <dbReference type="ChEBI" id="CHEBI:59789"/>
    </ligand>
</feature>
<evidence type="ECO:0000256" key="2">
    <source>
        <dbReference type="ARBA" id="ARBA00022679"/>
    </source>
</evidence>
<dbReference type="InterPro" id="IPR040758">
    <property type="entry name" value="PrmC_N"/>
</dbReference>
<keyword evidence="1 5" id="KW-0489">Methyltransferase</keyword>
<dbReference type="HAMAP" id="MF_02126">
    <property type="entry name" value="RF_methyltr_PrmC"/>
    <property type="match status" value="1"/>
</dbReference>
<dbReference type="Pfam" id="PF17827">
    <property type="entry name" value="PrmC_N"/>
    <property type="match status" value="1"/>
</dbReference>
<comment type="similarity">
    <text evidence="5">Belongs to the protein N5-glutamine methyltransferase family. PrmC subfamily.</text>
</comment>
<dbReference type="GO" id="GO:0102559">
    <property type="term" value="F:peptide chain release factor N(5)-glutamine methyltransferase activity"/>
    <property type="evidence" value="ECO:0007669"/>
    <property type="project" value="UniProtKB-EC"/>
</dbReference>
<comment type="catalytic activity">
    <reaction evidence="4 5">
        <text>L-glutaminyl-[peptide chain release factor] + S-adenosyl-L-methionine = N(5)-methyl-L-glutaminyl-[peptide chain release factor] + S-adenosyl-L-homocysteine + H(+)</text>
        <dbReference type="Rhea" id="RHEA:42896"/>
        <dbReference type="Rhea" id="RHEA-COMP:10271"/>
        <dbReference type="Rhea" id="RHEA-COMP:10272"/>
        <dbReference type="ChEBI" id="CHEBI:15378"/>
        <dbReference type="ChEBI" id="CHEBI:30011"/>
        <dbReference type="ChEBI" id="CHEBI:57856"/>
        <dbReference type="ChEBI" id="CHEBI:59789"/>
        <dbReference type="ChEBI" id="CHEBI:61891"/>
        <dbReference type="EC" id="2.1.1.297"/>
    </reaction>
</comment>
<evidence type="ECO:0000256" key="4">
    <source>
        <dbReference type="ARBA" id="ARBA00048391"/>
    </source>
</evidence>
<dbReference type="Gene3D" id="1.10.8.10">
    <property type="entry name" value="DNA helicase RuvA subunit, C-terminal domain"/>
    <property type="match status" value="1"/>
</dbReference>
<feature type="domain" description="Methyltransferase small" evidence="6">
    <location>
        <begin position="117"/>
        <end position="200"/>
    </location>
</feature>
<proteinExistence type="inferred from homology"/>
<dbReference type="PANTHER" id="PTHR18895:SF74">
    <property type="entry name" value="MTRF1L RELEASE FACTOR GLUTAMINE METHYLTRANSFERASE"/>
    <property type="match status" value="1"/>
</dbReference>
<dbReference type="InterPro" id="IPR050320">
    <property type="entry name" value="N5-glutamine_MTase"/>
</dbReference>
<sequence length="288" mass="32744">MAVKIQEALKEVVSRMEKMSIQTPLLDAEVLLCHVLKKERYFLYTHRNDCLTDEQVSLFLTLIEKRINGMPVQYITNTQEFMGLDFYVKEGVLIPRADTEILVESVIEWAKKRNNEPIRVADLGAGSGAITISLAKYIKKSYVYSVDISPVALAIAKRNAQYNETNNITFLEGDLFEPLRKEKIEGKIDLLVSNPPYIPRDEIEKLQIEVAKHEPKLALDGGIDGLDYYRRIIDEAMFFVKKGGCIALEVGHDQGDRVKVMMMEKGCYRDIKKIKDLAGIERVVTATL</sequence>
<keyword evidence="3 5" id="KW-0949">S-adenosyl-L-methionine</keyword>
<dbReference type="AlphaFoldDB" id="A0A4V2SCB8"/>
<dbReference type="PANTHER" id="PTHR18895">
    <property type="entry name" value="HEMK METHYLTRANSFERASE"/>
    <property type="match status" value="1"/>
</dbReference>
<keyword evidence="2 5" id="KW-0808">Transferase</keyword>
<dbReference type="InterPro" id="IPR019874">
    <property type="entry name" value="RF_methyltr_PrmC"/>
</dbReference>
<feature type="binding site" evidence="5">
    <location>
        <begin position="194"/>
        <end position="197"/>
    </location>
    <ligand>
        <name>substrate</name>
    </ligand>
</feature>
<name>A0A4V2SCB8_9FIRM</name>
<feature type="binding site" evidence="5">
    <location>
        <position position="147"/>
    </location>
    <ligand>
        <name>S-adenosyl-L-methionine</name>
        <dbReference type="ChEBI" id="CHEBI:59789"/>
    </ligand>
</feature>
<dbReference type="Pfam" id="PF05175">
    <property type="entry name" value="MTS"/>
    <property type="match status" value="1"/>
</dbReference>
<evidence type="ECO:0000256" key="5">
    <source>
        <dbReference type="HAMAP-Rule" id="MF_02126"/>
    </source>
</evidence>
<comment type="function">
    <text evidence="5">Methylates the class 1 translation termination release factors RF1/PrfA and RF2/PrfB on the glutamine residue of the universally conserved GGQ motif.</text>
</comment>
<keyword evidence="9" id="KW-1185">Reference proteome</keyword>
<dbReference type="InterPro" id="IPR002052">
    <property type="entry name" value="DNA_methylase_N6_adenine_CS"/>
</dbReference>
<dbReference type="Gene3D" id="3.40.50.150">
    <property type="entry name" value="Vaccinia Virus protein VP39"/>
    <property type="match status" value="1"/>
</dbReference>
<feature type="binding site" evidence="5">
    <location>
        <position position="194"/>
    </location>
    <ligand>
        <name>S-adenosyl-L-methionine</name>
        <dbReference type="ChEBI" id="CHEBI:59789"/>
    </ligand>
</feature>
<dbReference type="OrthoDB" id="9800643at2"/>
<dbReference type="GO" id="GO:0032259">
    <property type="term" value="P:methylation"/>
    <property type="evidence" value="ECO:0007669"/>
    <property type="project" value="UniProtKB-KW"/>
</dbReference>
<evidence type="ECO:0000256" key="1">
    <source>
        <dbReference type="ARBA" id="ARBA00022603"/>
    </source>
</evidence>
<gene>
    <name evidence="5" type="primary">prmC</name>
    <name evidence="8" type="ORF">EV214_104167</name>
</gene>
<dbReference type="CDD" id="cd02440">
    <property type="entry name" value="AdoMet_MTases"/>
    <property type="match status" value="1"/>
</dbReference>
<evidence type="ECO:0000256" key="3">
    <source>
        <dbReference type="ARBA" id="ARBA00022691"/>
    </source>
</evidence>
<dbReference type="RefSeq" id="WP_132243350.1">
    <property type="nucleotide sequence ID" value="NZ_SLWV01000004.1"/>
</dbReference>
<dbReference type="GO" id="GO:0003676">
    <property type="term" value="F:nucleic acid binding"/>
    <property type="evidence" value="ECO:0007669"/>
    <property type="project" value="InterPro"/>
</dbReference>
<feature type="domain" description="Release factor glutamine methyltransferase N-terminal" evidence="7">
    <location>
        <begin position="7"/>
        <end position="76"/>
    </location>
</feature>
<dbReference type="PROSITE" id="PS00092">
    <property type="entry name" value="N6_MTASE"/>
    <property type="match status" value="1"/>
</dbReference>
<comment type="caution">
    <text evidence="8">The sequence shown here is derived from an EMBL/GenBank/DDBJ whole genome shotgun (WGS) entry which is preliminary data.</text>
</comment>
<evidence type="ECO:0000259" key="7">
    <source>
        <dbReference type="Pfam" id="PF17827"/>
    </source>
</evidence>
<reference evidence="8 9" key="1">
    <citation type="submission" date="2019-03" db="EMBL/GenBank/DDBJ databases">
        <title>Genomic Encyclopedia of Type Strains, Phase IV (KMG-IV): sequencing the most valuable type-strain genomes for metagenomic binning, comparative biology and taxonomic classification.</title>
        <authorList>
            <person name="Goeker M."/>
        </authorList>
    </citation>
    <scope>NUCLEOTIDE SEQUENCE [LARGE SCALE GENOMIC DNA]</scope>
    <source>
        <strain evidence="8 9">DSM 102940</strain>
    </source>
</reference>
<dbReference type="InterPro" id="IPR004556">
    <property type="entry name" value="HemK-like"/>
</dbReference>
<comment type="caution">
    <text evidence="5">Lacks conserved residue(s) required for the propagation of feature annotation.</text>
</comment>
<dbReference type="Proteomes" id="UP000294919">
    <property type="component" value="Unassembled WGS sequence"/>
</dbReference>
<dbReference type="EC" id="2.1.1.297" evidence="5"/>
<evidence type="ECO:0000259" key="6">
    <source>
        <dbReference type="Pfam" id="PF05175"/>
    </source>
</evidence>
<accession>A0A4V2SCB8</accession>
<evidence type="ECO:0000313" key="9">
    <source>
        <dbReference type="Proteomes" id="UP000294919"/>
    </source>
</evidence>